<evidence type="ECO:0000313" key="3">
    <source>
        <dbReference type="EMBL" id="UWP95017.1"/>
    </source>
</evidence>
<protein>
    <submittedName>
        <fullName evidence="3">Uncharacterized protein</fullName>
    </submittedName>
</protein>
<keyword evidence="2" id="KW-0472">Membrane</keyword>
<proteinExistence type="predicted"/>
<feature type="region of interest" description="Disordered" evidence="1">
    <location>
        <begin position="343"/>
        <end position="387"/>
    </location>
</feature>
<feature type="compositionally biased region" description="Basic residues" evidence="1">
    <location>
        <begin position="185"/>
        <end position="194"/>
    </location>
</feature>
<evidence type="ECO:0000313" key="4">
    <source>
        <dbReference type="Proteomes" id="UP001057991"/>
    </source>
</evidence>
<sequence>MERRTAMSQSADNTVGINTGTNVGINTTARANTGAGTMKADSKGAGQDATGAPETVTRRAPSPTKTAPVETSPPDTGRQTGEKPHSPGSDLDPDLAAIRAMMREASVDGEIATPGQKDRAQPATAPTTPAPSSASPSPAAPMADRREDSLNSSIKTMIATAEADTDRTQFAEPAPSPADPPANPARKKAPRTKRQGPGIGRKIFAECRKTLGLLARFLWQVLRHPRTPRVLAIALIAAVTVAQPLFILALLLVAGMVAAITYFSVGPEAVDAFIIQRFQHLKARDPAKAEQLYSRAVRGIDLLNKAIDRLPERWTQGLYLPDLNPEQTPPEKMREDPFARLEAVPKAGPGRAADLLPPLEPPRRRRARVMDPLTPSEPRRPPRRLRP</sequence>
<feature type="compositionally biased region" description="Pro residues" evidence="1">
    <location>
        <begin position="174"/>
        <end position="183"/>
    </location>
</feature>
<feature type="compositionally biased region" description="Low complexity" evidence="1">
    <location>
        <begin position="122"/>
        <end position="141"/>
    </location>
</feature>
<keyword evidence="2" id="KW-0812">Transmembrane</keyword>
<gene>
    <name evidence="3" type="ORF">K3X48_12585</name>
</gene>
<feature type="transmembrane region" description="Helical" evidence="2">
    <location>
        <begin position="230"/>
        <end position="263"/>
    </location>
</feature>
<evidence type="ECO:0000256" key="2">
    <source>
        <dbReference type="SAM" id="Phobius"/>
    </source>
</evidence>
<feature type="compositionally biased region" description="Low complexity" evidence="1">
    <location>
        <begin position="13"/>
        <end position="37"/>
    </location>
</feature>
<reference evidence="3" key="1">
    <citation type="submission" date="2021-08" db="EMBL/GenBank/DDBJ databases">
        <authorList>
            <person name="Nwanade C."/>
            <person name="Wang M."/>
            <person name="Masoudi A."/>
            <person name="Yu Z."/>
            <person name="Liu J."/>
        </authorList>
    </citation>
    <scope>NUCLEOTIDE SEQUENCE</scope>
    <source>
        <strain evidence="3">S056</strain>
    </source>
</reference>
<dbReference type="RefSeq" id="WP_259805852.1">
    <property type="nucleotide sequence ID" value="NZ_CP080776.1"/>
</dbReference>
<dbReference type="AlphaFoldDB" id="A0A9Q9HD17"/>
<name>A0A9Q9HD17_9RHOB</name>
<organism evidence="3 4">
    <name type="scientific">Aliiroseovarius crassostreae</name>
    <dbReference type="NCBI Taxonomy" id="154981"/>
    <lineage>
        <taxon>Bacteria</taxon>
        <taxon>Pseudomonadati</taxon>
        <taxon>Pseudomonadota</taxon>
        <taxon>Alphaproteobacteria</taxon>
        <taxon>Rhodobacterales</taxon>
        <taxon>Paracoccaceae</taxon>
        <taxon>Aliiroseovarius</taxon>
    </lineage>
</organism>
<accession>A0A9Q9HD17</accession>
<dbReference type="EMBL" id="CP080776">
    <property type="protein sequence ID" value="UWP95017.1"/>
    <property type="molecule type" value="Genomic_DNA"/>
</dbReference>
<dbReference type="Proteomes" id="UP001057991">
    <property type="component" value="Chromosome"/>
</dbReference>
<keyword evidence="2" id="KW-1133">Transmembrane helix</keyword>
<evidence type="ECO:0000256" key="1">
    <source>
        <dbReference type="SAM" id="MobiDB-lite"/>
    </source>
</evidence>
<feature type="region of interest" description="Disordered" evidence="1">
    <location>
        <begin position="162"/>
        <end position="199"/>
    </location>
</feature>
<feature type="compositionally biased region" description="Polar residues" evidence="1">
    <location>
        <begin position="1"/>
        <end position="12"/>
    </location>
</feature>
<feature type="region of interest" description="Disordered" evidence="1">
    <location>
        <begin position="1"/>
        <end position="147"/>
    </location>
</feature>